<dbReference type="PANTHER" id="PTHR43591:SF24">
    <property type="entry name" value="2-METHOXY-6-POLYPRENYL-1,4-BENZOQUINOL METHYLASE, MITOCHONDRIAL"/>
    <property type="match status" value="1"/>
</dbReference>
<dbReference type="NCBIfam" id="NF001244">
    <property type="entry name" value="PRK00216.1-5"/>
    <property type="match status" value="1"/>
</dbReference>
<evidence type="ECO:0000313" key="7">
    <source>
        <dbReference type="Proteomes" id="UP000003688"/>
    </source>
</evidence>
<dbReference type="NCBIfam" id="TIGR01934">
    <property type="entry name" value="MenG_MenH_UbiE"/>
    <property type="match status" value="1"/>
</dbReference>
<dbReference type="CDD" id="cd02440">
    <property type="entry name" value="AdoMet_MTases"/>
    <property type="match status" value="1"/>
</dbReference>
<feature type="binding site" evidence="5">
    <location>
        <position position="88"/>
    </location>
    <ligand>
        <name>S-adenosyl-L-methionine</name>
        <dbReference type="ChEBI" id="CHEBI:59789"/>
    </ligand>
</feature>
<dbReference type="EMBL" id="ABOX02000018">
    <property type="protein sequence ID" value="EEF60298.1"/>
    <property type="molecule type" value="Genomic_DNA"/>
</dbReference>
<dbReference type="PROSITE" id="PS51608">
    <property type="entry name" value="SAM_MT_UBIE"/>
    <property type="match status" value="1"/>
</dbReference>
<keyword evidence="3 5" id="KW-0808">Transferase</keyword>
<dbReference type="GO" id="GO:0009234">
    <property type="term" value="P:menaquinone biosynthetic process"/>
    <property type="evidence" value="ECO:0007669"/>
    <property type="project" value="UniProtKB-UniRule"/>
</dbReference>
<comment type="caution">
    <text evidence="6">The sequence shown here is derived from an EMBL/GenBank/DDBJ whole genome shotgun (WGS) entry which is preliminary data.</text>
</comment>
<feature type="binding site" evidence="5">
    <location>
        <position position="106"/>
    </location>
    <ligand>
        <name>S-adenosyl-L-methionine</name>
        <dbReference type="ChEBI" id="CHEBI:59789"/>
    </ligand>
</feature>
<evidence type="ECO:0000256" key="4">
    <source>
        <dbReference type="ARBA" id="ARBA00022691"/>
    </source>
</evidence>
<protein>
    <recommendedName>
        <fullName evidence="5">Demethylmenaquinone methyltransferase</fullName>
        <ecNumber evidence="5">2.1.1.163</ecNumber>
    </recommendedName>
</protein>
<comment type="pathway">
    <text evidence="5">Quinol/quinone metabolism; menaquinone biosynthesis; menaquinol from 1,4-dihydroxy-2-naphthoate: step 2/2.</text>
</comment>
<dbReference type="InterPro" id="IPR029063">
    <property type="entry name" value="SAM-dependent_MTases_sf"/>
</dbReference>
<dbReference type="Gene3D" id="3.40.50.150">
    <property type="entry name" value="Vaccinia Virus protein VP39"/>
    <property type="match status" value="1"/>
</dbReference>
<dbReference type="EC" id="2.1.1.163" evidence="5"/>
<proteinExistence type="inferred from homology"/>
<keyword evidence="2 5" id="KW-0489">Methyltransferase</keyword>
<dbReference type="SUPFAM" id="SSF53335">
    <property type="entry name" value="S-adenosyl-L-methionine-dependent methyltransferases"/>
    <property type="match status" value="1"/>
</dbReference>
<evidence type="ECO:0000256" key="1">
    <source>
        <dbReference type="ARBA" id="ARBA00022428"/>
    </source>
</evidence>
<dbReference type="InterPro" id="IPR004033">
    <property type="entry name" value="UbiE/COQ5_MeTrFase"/>
</dbReference>
<feature type="binding site" evidence="5">
    <location>
        <position position="151"/>
    </location>
    <ligand>
        <name>S-adenosyl-L-methionine</name>
        <dbReference type="ChEBI" id="CHEBI:59789"/>
    </ligand>
</feature>
<dbReference type="GO" id="GO:0043770">
    <property type="term" value="F:demethylmenaquinone methyltransferase activity"/>
    <property type="evidence" value="ECO:0007669"/>
    <property type="project" value="UniProtKB-UniRule"/>
</dbReference>
<name>B9XIN5_PEDPL</name>
<evidence type="ECO:0000256" key="2">
    <source>
        <dbReference type="ARBA" id="ARBA00022603"/>
    </source>
</evidence>
<dbReference type="GO" id="GO:0032259">
    <property type="term" value="P:methylation"/>
    <property type="evidence" value="ECO:0007669"/>
    <property type="project" value="UniProtKB-KW"/>
</dbReference>
<keyword evidence="7" id="KW-1185">Reference proteome</keyword>
<dbReference type="Proteomes" id="UP000003688">
    <property type="component" value="Unassembled WGS sequence"/>
</dbReference>
<reference evidence="6 7" key="1">
    <citation type="journal article" date="2011" name="J. Bacteriol.">
        <title>Genome sequence of 'Pedosphaera parvula' Ellin514, an aerobic Verrucomicrobial isolate from pasture soil.</title>
        <authorList>
            <person name="Kant R."/>
            <person name="van Passel M.W."/>
            <person name="Sangwan P."/>
            <person name="Palva A."/>
            <person name="Lucas S."/>
            <person name="Copeland A."/>
            <person name="Lapidus A."/>
            <person name="Glavina Del Rio T."/>
            <person name="Dalin E."/>
            <person name="Tice H."/>
            <person name="Bruce D."/>
            <person name="Goodwin L."/>
            <person name="Pitluck S."/>
            <person name="Chertkov O."/>
            <person name="Larimer F.W."/>
            <person name="Land M.L."/>
            <person name="Hauser L."/>
            <person name="Brettin T.S."/>
            <person name="Detter J.C."/>
            <person name="Han S."/>
            <person name="de Vos W.M."/>
            <person name="Janssen P.H."/>
            <person name="Smidt H."/>
        </authorList>
    </citation>
    <scope>NUCLEOTIDE SEQUENCE [LARGE SCALE GENOMIC DNA]</scope>
    <source>
        <strain evidence="6 7">Ellin514</strain>
    </source>
</reference>
<feature type="binding site" evidence="5">
    <location>
        <begin position="134"/>
        <end position="135"/>
    </location>
    <ligand>
        <name>S-adenosyl-L-methionine</name>
        <dbReference type="ChEBI" id="CHEBI:59789"/>
    </ligand>
</feature>
<evidence type="ECO:0000313" key="6">
    <source>
        <dbReference type="EMBL" id="EEF60298.1"/>
    </source>
</evidence>
<dbReference type="AlphaFoldDB" id="B9XIN5"/>
<evidence type="ECO:0000256" key="5">
    <source>
        <dbReference type="HAMAP-Rule" id="MF_01813"/>
    </source>
</evidence>
<dbReference type="PANTHER" id="PTHR43591">
    <property type="entry name" value="METHYLTRANSFERASE"/>
    <property type="match status" value="1"/>
</dbReference>
<keyword evidence="4 5" id="KW-0949">S-adenosyl-L-methionine</keyword>
<comment type="similarity">
    <text evidence="5">Belongs to the class I-like SAM-binding methyltransferase superfamily. MenG/UbiE family.</text>
</comment>
<dbReference type="HAMAP" id="MF_01813">
    <property type="entry name" value="MenG_UbiE_methyltr"/>
    <property type="match status" value="1"/>
</dbReference>
<gene>
    <name evidence="5" type="primary">menG</name>
    <name evidence="6" type="ORF">Cflav_PD2994</name>
</gene>
<sequence>MLILAEIVPAWLFHWFNASLKTDVTNKFYDSGKERAAKVNALFATIAPHYDLINDLQSFGLHRFWKQRLLNLAHGRPGERALDLCCGTGDVTFALAATGMEAVGLDFSEPMLKVARQRTQSQNPKPSVRFLNGDAQNIPFPDGSFDVVTISYGLRNLADLDLGLREMKRVAKPGGRLLVLDFGKPDNAVWRSLYFTYLKFFVPVMGKVLCGDADTHGYILESLKHYAAQRGVAAKMTNLQLTDVRIINLMGGTMSINYAEKAA</sequence>
<organism evidence="6 7">
    <name type="scientific">Pedosphaera parvula (strain Ellin514)</name>
    <dbReference type="NCBI Taxonomy" id="320771"/>
    <lineage>
        <taxon>Bacteria</taxon>
        <taxon>Pseudomonadati</taxon>
        <taxon>Verrucomicrobiota</taxon>
        <taxon>Pedosphaerae</taxon>
        <taxon>Pedosphaerales</taxon>
        <taxon>Pedosphaeraceae</taxon>
        <taxon>Pedosphaera</taxon>
    </lineage>
</organism>
<keyword evidence="6" id="KW-0830">Ubiquinone</keyword>
<dbReference type="Pfam" id="PF01209">
    <property type="entry name" value="Ubie_methyltran"/>
    <property type="match status" value="1"/>
</dbReference>
<evidence type="ECO:0000256" key="3">
    <source>
        <dbReference type="ARBA" id="ARBA00022679"/>
    </source>
</evidence>
<dbReference type="STRING" id="320771.Cflav_PD2994"/>
<keyword evidence="1 5" id="KW-0474">Menaquinone biosynthesis</keyword>
<accession>B9XIN5</accession>
<comment type="function">
    <text evidence="5">Methyltransferase required for the conversion of demethylmenaquinol (DMKH2) to menaquinol (MKH2).</text>
</comment>
<comment type="catalytic activity">
    <reaction evidence="5">
        <text>a 2-demethylmenaquinol + S-adenosyl-L-methionine = a menaquinol + S-adenosyl-L-homocysteine + H(+)</text>
        <dbReference type="Rhea" id="RHEA:42640"/>
        <dbReference type="Rhea" id="RHEA-COMP:9539"/>
        <dbReference type="Rhea" id="RHEA-COMP:9563"/>
        <dbReference type="ChEBI" id="CHEBI:15378"/>
        <dbReference type="ChEBI" id="CHEBI:18151"/>
        <dbReference type="ChEBI" id="CHEBI:55437"/>
        <dbReference type="ChEBI" id="CHEBI:57856"/>
        <dbReference type="ChEBI" id="CHEBI:59789"/>
        <dbReference type="EC" id="2.1.1.163"/>
    </reaction>
</comment>
<dbReference type="UniPathway" id="UPA00079">
    <property type="reaction ID" value="UER00169"/>
</dbReference>